<dbReference type="InterPro" id="IPR012334">
    <property type="entry name" value="Pectin_lyas_fold"/>
</dbReference>
<dbReference type="AlphaFoldDB" id="A0A5C6EGK1"/>
<dbReference type="InterPro" id="IPR006626">
    <property type="entry name" value="PbH1"/>
</dbReference>
<dbReference type="Gene3D" id="2.160.20.10">
    <property type="entry name" value="Single-stranded right-handed beta-helix, Pectin lyase-like"/>
    <property type="match status" value="2"/>
</dbReference>
<keyword evidence="4" id="KW-1185">Reference proteome</keyword>
<dbReference type="EMBL" id="SJPX01000006">
    <property type="protein sequence ID" value="TWU46716.1"/>
    <property type="molecule type" value="Genomic_DNA"/>
</dbReference>
<dbReference type="SUPFAM" id="SSF51126">
    <property type="entry name" value="Pectin lyase-like"/>
    <property type="match status" value="1"/>
</dbReference>
<organism evidence="3 4">
    <name type="scientific">Rubripirellula reticaptiva</name>
    <dbReference type="NCBI Taxonomy" id="2528013"/>
    <lineage>
        <taxon>Bacteria</taxon>
        <taxon>Pseudomonadati</taxon>
        <taxon>Planctomycetota</taxon>
        <taxon>Planctomycetia</taxon>
        <taxon>Pirellulales</taxon>
        <taxon>Pirellulaceae</taxon>
        <taxon>Rubripirellula</taxon>
    </lineage>
</organism>
<evidence type="ECO:0000313" key="4">
    <source>
        <dbReference type="Proteomes" id="UP000317977"/>
    </source>
</evidence>
<evidence type="ECO:0000313" key="3">
    <source>
        <dbReference type="EMBL" id="TWU46716.1"/>
    </source>
</evidence>
<dbReference type="Pfam" id="PF00595">
    <property type="entry name" value="PDZ"/>
    <property type="match status" value="1"/>
</dbReference>
<dbReference type="OrthoDB" id="9760240at2"/>
<dbReference type="Proteomes" id="UP000317977">
    <property type="component" value="Unassembled WGS sequence"/>
</dbReference>
<dbReference type="PANTHER" id="PTHR36453:SF1">
    <property type="entry name" value="RIGHT HANDED BETA HELIX DOMAIN-CONTAINING PROTEIN"/>
    <property type="match status" value="1"/>
</dbReference>
<dbReference type="InterPro" id="IPR036034">
    <property type="entry name" value="PDZ_sf"/>
</dbReference>
<dbReference type="SMART" id="SM00710">
    <property type="entry name" value="PbH1"/>
    <property type="match status" value="6"/>
</dbReference>
<dbReference type="PANTHER" id="PTHR36453">
    <property type="entry name" value="SECRETED PROTEIN-RELATED"/>
    <property type="match status" value="1"/>
</dbReference>
<feature type="signal peptide" evidence="1">
    <location>
        <begin position="1"/>
        <end position="23"/>
    </location>
</feature>
<dbReference type="InterPro" id="IPR001478">
    <property type="entry name" value="PDZ"/>
</dbReference>
<accession>A0A5C6EGK1</accession>
<dbReference type="SMART" id="SM00228">
    <property type="entry name" value="PDZ"/>
    <property type="match status" value="1"/>
</dbReference>
<dbReference type="InterPro" id="IPR011050">
    <property type="entry name" value="Pectin_lyase_fold/virulence"/>
</dbReference>
<dbReference type="Gene3D" id="2.30.42.10">
    <property type="match status" value="1"/>
</dbReference>
<reference evidence="3 4" key="1">
    <citation type="submission" date="2019-02" db="EMBL/GenBank/DDBJ databases">
        <title>Deep-cultivation of Planctomycetes and their phenomic and genomic characterization uncovers novel biology.</title>
        <authorList>
            <person name="Wiegand S."/>
            <person name="Jogler M."/>
            <person name="Boedeker C."/>
            <person name="Pinto D."/>
            <person name="Vollmers J."/>
            <person name="Rivas-Marin E."/>
            <person name="Kohn T."/>
            <person name="Peeters S.H."/>
            <person name="Heuer A."/>
            <person name="Rast P."/>
            <person name="Oberbeckmann S."/>
            <person name="Bunk B."/>
            <person name="Jeske O."/>
            <person name="Meyerdierks A."/>
            <person name="Storesund J.E."/>
            <person name="Kallscheuer N."/>
            <person name="Luecker S."/>
            <person name="Lage O.M."/>
            <person name="Pohl T."/>
            <person name="Merkel B.J."/>
            <person name="Hornburger P."/>
            <person name="Mueller R.-W."/>
            <person name="Bruemmer F."/>
            <person name="Labrenz M."/>
            <person name="Spormann A.M."/>
            <person name="Op Den Camp H."/>
            <person name="Overmann J."/>
            <person name="Amann R."/>
            <person name="Jetten M.S.M."/>
            <person name="Mascher T."/>
            <person name="Medema M.H."/>
            <person name="Devos D.P."/>
            <person name="Kaster A.-K."/>
            <person name="Ovreas L."/>
            <person name="Rohde M."/>
            <person name="Galperin M.Y."/>
            <person name="Jogler C."/>
        </authorList>
    </citation>
    <scope>NUCLEOTIDE SEQUENCE [LARGE SCALE GENOMIC DNA]</scope>
    <source>
        <strain evidence="3 4">Poly59</strain>
    </source>
</reference>
<comment type="caution">
    <text evidence="3">The sequence shown here is derived from an EMBL/GenBank/DDBJ whole genome shotgun (WGS) entry which is preliminary data.</text>
</comment>
<feature type="domain" description="PDZ" evidence="2">
    <location>
        <begin position="712"/>
        <end position="794"/>
    </location>
</feature>
<protein>
    <recommendedName>
        <fullName evidence="2">PDZ domain-containing protein</fullName>
    </recommendedName>
</protein>
<gene>
    <name evidence="3" type="ORF">Poly59_56890</name>
</gene>
<evidence type="ECO:0000256" key="1">
    <source>
        <dbReference type="SAM" id="SignalP"/>
    </source>
</evidence>
<evidence type="ECO:0000259" key="2">
    <source>
        <dbReference type="SMART" id="SM00228"/>
    </source>
</evidence>
<name>A0A5C6EGK1_9BACT</name>
<dbReference type="SUPFAM" id="SSF50156">
    <property type="entry name" value="PDZ domain-like"/>
    <property type="match status" value="1"/>
</dbReference>
<sequence precursor="true">MNTIVQRASLSLFIACLSVQALAAAELYVSSSGSDNNDGSKSAPVASIGKAKSLARSFAGNQAVTVHVGDGVYYLPETLVFESADSGSAQNPIVYVADNEGGAVLSGGTKLDLTWRPFRDGILQATTPPNVVIDQLFIDGRNQRMARYPNFDASKTTEAYQGFSADAFAKERVAGWADPVGGYIHAMHRSRWGGYHYRITGKDSAGDVTFEGGWQNNRPSGMHNEFRMVENIFEELDAAGEWFHDAKTRTLYYKPAPGVDLASATVEIVRLRRLIEFSGSEESPVRYITLSGFTIRHAARTFMETKEPLLRSDWAIYRGGAIFLSGTEDISVTDSTFDQVGGNAVFASNYNRRVHVKGCHIHDAGASGVCFVGDPDAVRDPLFGYGAKNDLSKIDRTPGPKTNNYPADSVVEDCLIHGIGRVERQPAGVLIEMAQRVTVRDCSIYDCARAGINIGDGAWGGHLIERCDVFDTVQETHDHGSFNSWGRDRYWRSDHLAATQKAVDASPELPFLDAVETTVIRDSRWRCDHGWDIDLDDGSSNYDIYNNLMLGGGLKLREGFRRRAWNNITVNNGFHPHVWFNHSGDEVFSNIFMAAHRGARMPSDLAKGKRVNENLFFVSDASIKDRFAEFGWDTESIVGDPLFVAPSEGDFRVKPDSPALKIGFKNFPMGQFGVKKPALKSIAKSPTIPVPDSRSKADSDPLPVKADPMQRFWLGAKLRQLSGEEFSAYGSRKEDGGVSLDDVPKTSEAAAAGLRAGDLILSINQQKTPDFKSFFAAVVSLGAAPLELQLVRDQNVMAQSISQHSYVVIESATEPGGFHDVALSAKTLGTVSANQKTRNEPIEILLDGKLAVGFGPVFANGVNSGAYRMDLGQSRPISTVSTWSFANGDRGHQVFTLYGSASADDPGWDVTKYTALATIDTSVVKPDAIRSSMFIATELRSPSGIGKYRWIVWRVSPVTDTAGGENTAFQEFSVQ</sequence>
<proteinExistence type="predicted"/>
<dbReference type="InterPro" id="IPR039448">
    <property type="entry name" value="Beta_helix"/>
</dbReference>
<dbReference type="RefSeq" id="WP_146537197.1">
    <property type="nucleotide sequence ID" value="NZ_SJPX01000006.1"/>
</dbReference>
<keyword evidence="1" id="KW-0732">Signal</keyword>
<dbReference type="Pfam" id="PF13229">
    <property type="entry name" value="Beta_helix"/>
    <property type="match status" value="1"/>
</dbReference>
<feature type="chain" id="PRO_5023059391" description="PDZ domain-containing protein" evidence="1">
    <location>
        <begin position="24"/>
        <end position="975"/>
    </location>
</feature>